<dbReference type="InterPro" id="IPR006379">
    <property type="entry name" value="HAD-SF_hydro_IIB"/>
</dbReference>
<organism evidence="3 4">
    <name type="scientific">Psychrobacillus faecigallinarum</name>
    <dbReference type="NCBI Taxonomy" id="2762235"/>
    <lineage>
        <taxon>Bacteria</taxon>
        <taxon>Bacillati</taxon>
        <taxon>Bacillota</taxon>
        <taxon>Bacilli</taxon>
        <taxon>Bacillales</taxon>
        <taxon>Bacillaceae</taxon>
        <taxon>Psychrobacillus</taxon>
    </lineage>
</organism>
<dbReference type="GO" id="GO:0016787">
    <property type="term" value="F:hydrolase activity"/>
    <property type="evidence" value="ECO:0007669"/>
    <property type="project" value="UniProtKB-KW"/>
</dbReference>
<dbReference type="InterPro" id="IPR023214">
    <property type="entry name" value="HAD_sf"/>
</dbReference>
<keyword evidence="1 3" id="KW-0378">Hydrolase</keyword>
<gene>
    <name evidence="3" type="ORF">H9650_10775</name>
</gene>
<evidence type="ECO:0000313" key="3">
    <source>
        <dbReference type="EMBL" id="MBD7944600.1"/>
    </source>
</evidence>
<dbReference type="InterPro" id="IPR051518">
    <property type="entry name" value="Sucrose_Phosphatase"/>
</dbReference>
<name>A0ABR8RA95_9BACI</name>
<evidence type="ECO:0000313" key="4">
    <source>
        <dbReference type="Proteomes" id="UP000640786"/>
    </source>
</evidence>
<evidence type="ECO:0000259" key="2">
    <source>
        <dbReference type="Pfam" id="PF05116"/>
    </source>
</evidence>
<proteinExistence type="predicted"/>
<protein>
    <submittedName>
        <fullName evidence="3">HAD-IIB family hydrolase</fullName>
    </submittedName>
</protein>
<dbReference type="Pfam" id="PF05116">
    <property type="entry name" value="S6PP"/>
    <property type="match status" value="1"/>
</dbReference>
<comment type="caution">
    <text evidence="3">The sequence shown here is derived from an EMBL/GenBank/DDBJ whole genome shotgun (WGS) entry which is preliminary data.</text>
</comment>
<dbReference type="InterPro" id="IPR036412">
    <property type="entry name" value="HAD-like_sf"/>
</dbReference>
<dbReference type="InterPro" id="IPR006380">
    <property type="entry name" value="SPP-like_dom"/>
</dbReference>
<keyword evidence="4" id="KW-1185">Reference proteome</keyword>
<dbReference type="Gene3D" id="3.40.50.1000">
    <property type="entry name" value="HAD superfamily/HAD-like"/>
    <property type="match status" value="1"/>
</dbReference>
<evidence type="ECO:0000256" key="1">
    <source>
        <dbReference type="ARBA" id="ARBA00022801"/>
    </source>
</evidence>
<dbReference type="NCBIfam" id="TIGR01482">
    <property type="entry name" value="SPP-subfamily"/>
    <property type="match status" value="1"/>
</dbReference>
<dbReference type="PANTHER" id="PTHR46521">
    <property type="entry name" value="SUCROSE-PHOSPHATASE 2-RELATED"/>
    <property type="match status" value="1"/>
</dbReference>
<accession>A0ABR8RA95</accession>
<dbReference type="SFLD" id="SFLDS00003">
    <property type="entry name" value="Haloacid_Dehalogenase"/>
    <property type="match status" value="1"/>
</dbReference>
<feature type="domain" description="Sucrose phosphatase-like" evidence="2">
    <location>
        <begin position="1"/>
        <end position="231"/>
    </location>
</feature>
<dbReference type="Proteomes" id="UP000640786">
    <property type="component" value="Unassembled WGS sequence"/>
</dbReference>
<dbReference type="NCBIfam" id="TIGR01484">
    <property type="entry name" value="HAD-SF-IIB"/>
    <property type="match status" value="1"/>
</dbReference>
<reference evidence="3 4" key="1">
    <citation type="submission" date="2020-08" db="EMBL/GenBank/DDBJ databases">
        <title>A Genomic Blueprint of the Chicken Gut Microbiome.</title>
        <authorList>
            <person name="Gilroy R."/>
            <person name="Ravi A."/>
            <person name="Getino M."/>
            <person name="Pursley I."/>
            <person name="Horton D.L."/>
            <person name="Alikhan N.-F."/>
            <person name="Baker D."/>
            <person name="Gharbi K."/>
            <person name="Hall N."/>
            <person name="Watson M."/>
            <person name="Adriaenssens E.M."/>
            <person name="Foster-Nyarko E."/>
            <person name="Jarju S."/>
            <person name="Secka A."/>
            <person name="Antonio M."/>
            <person name="Oren A."/>
            <person name="Chaudhuri R."/>
            <person name="La Ragione R.M."/>
            <person name="Hildebrand F."/>
            <person name="Pallen M.J."/>
        </authorList>
    </citation>
    <scope>NUCLEOTIDE SEQUENCE [LARGE SCALE GENOMIC DNA]</scope>
    <source>
        <strain evidence="3 4">Sa2BUA9</strain>
    </source>
</reference>
<dbReference type="EMBL" id="JACSQO010000004">
    <property type="protein sequence ID" value="MBD7944600.1"/>
    <property type="molecule type" value="Genomic_DNA"/>
</dbReference>
<dbReference type="PANTHER" id="PTHR46521:SF4">
    <property type="entry name" value="SUCROSE-PHOSPHATASE 2-RELATED"/>
    <property type="match status" value="1"/>
</dbReference>
<dbReference type="SFLD" id="SFLDG01141">
    <property type="entry name" value="C2.B.1:_Sucrose_Phosphatase_Li"/>
    <property type="match status" value="1"/>
</dbReference>
<dbReference type="SFLD" id="SFLDG01140">
    <property type="entry name" value="C2.B:_Phosphomannomutase_and_P"/>
    <property type="match status" value="1"/>
</dbReference>
<sequence length="234" mass="26053">MLATDLDGTLVGSEEDLKVLLKYYESLDEKVSLVYVTGRHKGSALDLIREAKIPMPSILISDVGTGIYVGTDLNVDLEWEHKMKSNWDPEAIKNIVSKYPTIFPQKLPNESRISYTVKEDNESVEKLKQELVLSKIPHKFIFSSGRDIDILPESSGKGSALTYVIEKYVDTNASILIAGDSGNDEEMLSLGYPSVIVANAQPELLAIKDHPKLFRATQNCAGGIYEAWLHFYSK</sequence>
<dbReference type="Gene3D" id="3.90.1070.10">
    <property type="match status" value="1"/>
</dbReference>
<dbReference type="SUPFAM" id="SSF56784">
    <property type="entry name" value="HAD-like"/>
    <property type="match status" value="1"/>
</dbReference>